<gene>
    <name evidence="1" type="ORF">VO63_19385</name>
</gene>
<keyword evidence="2" id="KW-1185">Reference proteome</keyword>
<dbReference type="Proteomes" id="UP000265325">
    <property type="component" value="Unassembled WGS sequence"/>
</dbReference>
<dbReference type="EMBL" id="LAQS01000029">
    <property type="protein sequence ID" value="KKZ72161.1"/>
    <property type="molecule type" value="Genomic_DNA"/>
</dbReference>
<dbReference type="AlphaFoldDB" id="A0A2P2GKW9"/>
<reference evidence="1 2" key="1">
    <citation type="submission" date="2015-05" db="EMBL/GenBank/DDBJ databases">
        <title>Draft Genome assembly of Streptomyces showdoensis.</title>
        <authorList>
            <person name="Thapa K.K."/>
            <person name="Metsa-Ketela M."/>
        </authorList>
    </citation>
    <scope>NUCLEOTIDE SEQUENCE [LARGE SCALE GENOMIC DNA]</scope>
    <source>
        <strain evidence="1 2">ATCC 15227</strain>
    </source>
</reference>
<comment type="caution">
    <text evidence="1">The sequence shown here is derived from an EMBL/GenBank/DDBJ whole genome shotgun (WGS) entry which is preliminary data.</text>
</comment>
<evidence type="ECO:0000313" key="2">
    <source>
        <dbReference type="Proteomes" id="UP000265325"/>
    </source>
</evidence>
<protein>
    <submittedName>
        <fullName evidence="1">Uncharacterized protein</fullName>
    </submittedName>
</protein>
<dbReference type="OrthoDB" id="3297798at2"/>
<proteinExistence type="predicted"/>
<name>A0A2P2GKW9_STREW</name>
<dbReference type="RefSeq" id="WP_046909116.1">
    <property type="nucleotide sequence ID" value="NZ_BAAAXG010000026.1"/>
</dbReference>
<sequence>MDLSDEGAELDNRWAEAATNVCGVVRNHRDASTVAARFVRAGWSSSSSSWSGYEVETSWCRLEIEPVDGTDLLLNGFVDPARLDDLSRLLGAPHALELHAEDGTLLHELTG</sequence>
<evidence type="ECO:0000313" key="1">
    <source>
        <dbReference type="EMBL" id="KKZ72161.1"/>
    </source>
</evidence>
<accession>A0A2P2GKW9</accession>
<organism evidence="1 2">
    <name type="scientific">Streptomyces showdoensis</name>
    <dbReference type="NCBI Taxonomy" id="68268"/>
    <lineage>
        <taxon>Bacteria</taxon>
        <taxon>Bacillati</taxon>
        <taxon>Actinomycetota</taxon>
        <taxon>Actinomycetes</taxon>
        <taxon>Kitasatosporales</taxon>
        <taxon>Streptomycetaceae</taxon>
        <taxon>Streptomyces</taxon>
    </lineage>
</organism>